<dbReference type="InterPro" id="IPR048711">
    <property type="entry name" value="WHD_Rv2258c"/>
</dbReference>
<evidence type="ECO:0000259" key="1">
    <source>
        <dbReference type="Pfam" id="PF13847"/>
    </source>
</evidence>
<evidence type="ECO:0008006" key="4">
    <source>
        <dbReference type="Google" id="ProtNLM"/>
    </source>
</evidence>
<gene>
    <name evidence="3" type="ORF">N47_G39970</name>
</gene>
<protein>
    <recommendedName>
        <fullName evidence="4">Methyltransferase domain-containing protein</fullName>
    </recommendedName>
</protein>
<dbReference type="InterPro" id="IPR053173">
    <property type="entry name" value="SAM-binding_MTase"/>
</dbReference>
<dbReference type="AlphaFoldDB" id="E1YDM9"/>
<name>E1YDM9_9BACT</name>
<dbReference type="EMBL" id="FR695868">
    <property type="protein sequence ID" value="CBX28673.1"/>
    <property type="molecule type" value="Genomic_DNA"/>
</dbReference>
<feature type="domain" description="Methyltransferase" evidence="1">
    <location>
        <begin position="171"/>
        <end position="282"/>
    </location>
</feature>
<dbReference type="PANTHER" id="PTHR45128:SF1">
    <property type="entry name" value="S-ADENOSYLMETHIONINE-DEPENDENT METHYLTRANSFERASE RV2258C"/>
    <property type="match status" value="1"/>
</dbReference>
<reference evidence="3" key="1">
    <citation type="journal article" date="2011" name="Environ. Microbiol.">
        <title>Genomic insights into the metabolic potential of the polycyclic aromatic hydrocarbon degrading sulfate-reducing Deltaproteobacterium N47.</title>
        <authorList>
            <person name="Bergmann F."/>
            <person name="Selesi D."/>
            <person name="Weinmaier T."/>
            <person name="Tischler P."/>
            <person name="Rattei T."/>
            <person name="Meckenstock R.U."/>
        </authorList>
    </citation>
    <scope>NUCLEOTIDE SEQUENCE</scope>
</reference>
<sequence length="358" mass="39861">MNDFSERMNDILNYGALNLAMSIGYSNKIFDILEDLNKPVTISDIASASGLNRRYLKEWLGIMISGKIIELFQTPDGEDLYFLPPEHALFLTRKSGNNNLGVYTQEIPLLTSCAMESVNRGFKTGDGVPFSQYPDFQQFMAELSNAKHKEVLIRHFLPSVDKGQLVNHLIKGIRVCDLGCGEGVALNLMAKAFPESTFTGIDNHKEAINTARTGAGELGLSNVVYIEHDAATICGKKEFMQKFDYISAFDSIHDQSHPLQALKSVRYMLSPGGMFSMVDIKASTNPADNLDHPMGPFLYTVSLMHCMPVGLNDNGYGLGMMWGREKAQSLLAEAGFEHIEVLEMEHDSFNLHYLCRIL</sequence>
<accession>E1YDM9</accession>
<dbReference type="InterPro" id="IPR029063">
    <property type="entry name" value="SAM-dependent_MTases_sf"/>
</dbReference>
<dbReference type="CDD" id="cd02440">
    <property type="entry name" value="AdoMet_MTases"/>
    <property type="match status" value="1"/>
</dbReference>
<dbReference type="SUPFAM" id="SSF53335">
    <property type="entry name" value="S-adenosyl-L-methionine-dependent methyltransferases"/>
    <property type="match status" value="1"/>
</dbReference>
<dbReference type="Gene3D" id="3.40.50.150">
    <property type="entry name" value="Vaccinia Virus protein VP39"/>
    <property type="match status" value="1"/>
</dbReference>
<dbReference type="Pfam" id="PF21320">
    <property type="entry name" value="WHD_Rv2258c"/>
    <property type="match status" value="1"/>
</dbReference>
<organism evidence="3">
    <name type="scientific">uncultured Desulfobacterium sp</name>
    <dbReference type="NCBI Taxonomy" id="201089"/>
    <lineage>
        <taxon>Bacteria</taxon>
        <taxon>Pseudomonadati</taxon>
        <taxon>Thermodesulfobacteriota</taxon>
        <taxon>Desulfobacteria</taxon>
        <taxon>Desulfobacterales</taxon>
        <taxon>Desulfobacteriaceae</taxon>
        <taxon>Desulfobacterium</taxon>
        <taxon>environmental samples</taxon>
    </lineage>
</organism>
<feature type="domain" description="S-adenosylmethionine-dependent methyltransferase Rv2258c-like winged HTH" evidence="2">
    <location>
        <begin position="16"/>
        <end position="93"/>
    </location>
</feature>
<evidence type="ECO:0000313" key="3">
    <source>
        <dbReference type="EMBL" id="CBX28673.1"/>
    </source>
</evidence>
<dbReference type="Pfam" id="PF13847">
    <property type="entry name" value="Methyltransf_31"/>
    <property type="match status" value="1"/>
</dbReference>
<proteinExistence type="predicted"/>
<dbReference type="InterPro" id="IPR025714">
    <property type="entry name" value="Methyltranfer_dom"/>
</dbReference>
<dbReference type="PANTHER" id="PTHR45128">
    <property type="entry name" value="METHYLTRANSFERASE TYPE 11"/>
    <property type="match status" value="1"/>
</dbReference>
<evidence type="ECO:0000259" key="2">
    <source>
        <dbReference type="Pfam" id="PF21320"/>
    </source>
</evidence>